<feature type="compositionally biased region" description="Basic residues" evidence="1">
    <location>
        <begin position="516"/>
        <end position="525"/>
    </location>
</feature>
<dbReference type="GO" id="GO:0016567">
    <property type="term" value="P:protein ubiquitination"/>
    <property type="evidence" value="ECO:0007669"/>
    <property type="project" value="UniProtKB-UniPathway"/>
</dbReference>
<evidence type="ECO:0000313" key="3">
    <source>
        <dbReference type="Proteomes" id="UP000242519"/>
    </source>
</evidence>
<dbReference type="InParanoid" id="A0A218YRY5"/>
<protein>
    <submittedName>
        <fullName evidence="2">Uncharacterized protein</fullName>
    </submittedName>
</protein>
<feature type="compositionally biased region" description="Low complexity" evidence="1">
    <location>
        <begin position="634"/>
        <end position="645"/>
    </location>
</feature>
<keyword evidence="3" id="KW-1185">Reference proteome</keyword>
<feature type="compositionally biased region" description="Low complexity" evidence="1">
    <location>
        <begin position="437"/>
        <end position="496"/>
    </location>
</feature>
<gene>
    <name evidence="2" type="ORF">B2J93_2457</name>
</gene>
<feature type="compositionally biased region" description="Polar residues" evidence="1">
    <location>
        <begin position="563"/>
        <end position="626"/>
    </location>
</feature>
<sequence>MPSLVIPESGMSLGTSPDAPSHQDSGVPDALGLTLTDAMIEEMIKCVQNGKSLQLSVGEHPSISYGSKTQHFASSHDPFAHDLYQTTTSTDSELEDEMYKSKKPNPKKGMIRVEPKTHTRWIASMGLNLKPTKLAPKASTKPPVATSSQPTHGSDDPDSLALAQLKGSLASEKHSKDSKTTKVIDSLVVPGRKGASAQRATNKSKFLNQNRALASGTTRSMPTSPALNGLGSPSLGPTSVPLSQQNAERLKEARKPVIHLLAVEPLAEKSIGNMLPDLSETDLSNSLRKVGDLNETTGKWELRKAFWKELDVWSYGYAGDDRQRAIDNAVKQYDKMRMGISEPEWDRLLIKSERGTGKSLSKLQAEIVAKGNLARGSKNGEGSGRDTPNGGEEELLEDKNLTKVKGEGRSTSQPPATKPKKTSEKEAQAKRLFSKNPGKAPSKAAPKAAPKAASKAASKPGPKATPRAAAKATSKAATAKKQTPAPKAGAKVLSSEYVEDSDEDDVQTTPAPTLKPKPKPKPALKRSREEDERETSDSSIPLSKKVKREVPVPTTRIPDAGPQSRTNGNSYASFHPTTNKSNPPRKSSPLASSPPTNASDMESSGDRTSFSASPAPHTSTKNSRSPVYQRHQKSSSVTSSSSSSSQVKPEAIELARRYKRFYPAYLRLFKEVVAEGENRTRSKEKDLLDMHERLEDWRKQIALMVHEI</sequence>
<dbReference type="EMBL" id="MZNU01000426">
    <property type="protein sequence ID" value="OWO97697.1"/>
    <property type="molecule type" value="Genomic_DNA"/>
</dbReference>
<dbReference type="Gene3D" id="1.10.10.2670">
    <property type="entry name" value="E3 ubiquitin-protein ligase"/>
    <property type="match status" value="1"/>
</dbReference>
<dbReference type="InterPro" id="IPR042065">
    <property type="entry name" value="E3_ELL-like"/>
</dbReference>
<reference evidence="2 3" key="1">
    <citation type="submission" date="2017-04" db="EMBL/GenBank/DDBJ databases">
        <title>Draft genome sequence of Marssonina coronaria NL1: causal agent of apple blotch.</title>
        <authorList>
            <person name="Cheng Q."/>
        </authorList>
    </citation>
    <scope>NUCLEOTIDE SEQUENCE [LARGE SCALE GENOMIC DNA]</scope>
    <source>
        <strain evidence="2 3">NL1</strain>
    </source>
</reference>
<name>A0A218YRY5_9HELO</name>
<proteinExistence type="predicted"/>
<dbReference type="UniPathway" id="UPA00143"/>
<dbReference type="Proteomes" id="UP000242519">
    <property type="component" value="Unassembled WGS sequence"/>
</dbReference>
<feature type="compositionally biased region" description="Basic and acidic residues" evidence="1">
    <location>
        <begin position="397"/>
        <end position="408"/>
    </location>
</feature>
<feature type="region of interest" description="Disordered" evidence="1">
    <location>
        <begin position="132"/>
        <end position="159"/>
    </location>
</feature>
<feature type="compositionally biased region" description="Acidic residues" evidence="1">
    <location>
        <begin position="497"/>
        <end position="506"/>
    </location>
</feature>
<dbReference type="OrthoDB" id="2587563at2759"/>
<dbReference type="STRING" id="503106.A0A218YRY5"/>
<organism evidence="2 3">
    <name type="scientific">Diplocarpon coronariae</name>
    <dbReference type="NCBI Taxonomy" id="2795749"/>
    <lineage>
        <taxon>Eukaryota</taxon>
        <taxon>Fungi</taxon>
        <taxon>Dikarya</taxon>
        <taxon>Ascomycota</taxon>
        <taxon>Pezizomycotina</taxon>
        <taxon>Leotiomycetes</taxon>
        <taxon>Helotiales</taxon>
        <taxon>Drepanopezizaceae</taxon>
        <taxon>Diplocarpon</taxon>
    </lineage>
</organism>
<evidence type="ECO:0000313" key="2">
    <source>
        <dbReference type="EMBL" id="OWO97697.1"/>
    </source>
</evidence>
<dbReference type="InterPro" id="IPR036390">
    <property type="entry name" value="WH_DNA-bd_sf"/>
</dbReference>
<accession>A0A218YRY5</accession>
<feature type="region of interest" description="Disordered" evidence="1">
    <location>
        <begin position="1"/>
        <end position="27"/>
    </location>
</feature>
<feature type="region of interest" description="Disordered" evidence="1">
    <location>
        <begin position="374"/>
        <end position="649"/>
    </location>
</feature>
<dbReference type="SUPFAM" id="SSF46785">
    <property type="entry name" value="Winged helix' DNA-binding domain"/>
    <property type="match status" value="1"/>
</dbReference>
<comment type="caution">
    <text evidence="2">The sequence shown here is derived from an EMBL/GenBank/DDBJ whole genome shotgun (WGS) entry which is preliminary data.</text>
</comment>
<evidence type="ECO:0000256" key="1">
    <source>
        <dbReference type="SAM" id="MobiDB-lite"/>
    </source>
</evidence>
<dbReference type="AlphaFoldDB" id="A0A218YRY5"/>